<gene>
    <name evidence="1" type="ORF">GKJPGBOP_04090</name>
</gene>
<dbReference type="RefSeq" id="WP_246177447.1">
    <property type="nucleotide sequence ID" value="NZ_BHZD01000001.1"/>
</dbReference>
<comment type="caution">
    <text evidence="1">The sequence shown here is derived from an EMBL/GenBank/DDBJ whole genome shotgun (WGS) entry which is preliminary data.</text>
</comment>
<accession>A0A401W4X6</accession>
<dbReference type="AlphaFoldDB" id="A0A401W4X6"/>
<dbReference type="EMBL" id="BHZD01000001">
    <property type="protein sequence ID" value="GCD44394.1"/>
    <property type="molecule type" value="Genomic_DNA"/>
</dbReference>
<protein>
    <submittedName>
        <fullName evidence="1">Uncharacterized protein</fullName>
    </submittedName>
</protein>
<evidence type="ECO:0000313" key="2">
    <source>
        <dbReference type="Proteomes" id="UP000286746"/>
    </source>
</evidence>
<keyword evidence="2" id="KW-1185">Reference proteome</keyword>
<organism evidence="1 2">
    <name type="scientific">Streptomyces paromomycinus</name>
    <name type="common">Streptomyces rimosus subsp. paromomycinus</name>
    <dbReference type="NCBI Taxonomy" id="92743"/>
    <lineage>
        <taxon>Bacteria</taxon>
        <taxon>Bacillati</taxon>
        <taxon>Actinomycetota</taxon>
        <taxon>Actinomycetes</taxon>
        <taxon>Kitasatosporales</taxon>
        <taxon>Streptomycetaceae</taxon>
        <taxon>Streptomyces</taxon>
    </lineage>
</organism>
<evidence type="ECO:0000313" key="1">
    <source>
        <dbReference type="EMBL" id="GCD44394.1"/>
    </source>
</evidence>
<reference evidence="1 2" key="1">
    <citation type="submission" date="2018-11" db="EMBL/GenBank/DDBJ databases">
        <title>Whole genome sequence of Streptomyces paromomycinus NBRC 15454(T).</title>
        <authorList>
            <person name="Komaki H."/>
            <person name="Tamura T."/>
        </authorList>
    </citation>
    <scope>NUCLEOTIDE SEQUENCE [LARGE SCALE GENOMIC DNA]</scope>
    <source>
        <strain evidence="1 2">NBRC 15454</strain>
    </source>
</reference>
<sequence length="57" mass="6597">MTDPLPLGLGNLALSRKEDFKEFANAPRREQPRLLTRAELKAQTSEARAVYDRLRRE</sequence>
<dbReference type="Proteomes" id="UP000286746">
    <property type="component" value="Unassembled WGS sequence"/>
</dbReference>
<proteinExistence type="predicted"/>
<name>A0A401W4X6_STREY</name>